<evidence type="ECO:0000313" key="3">
    <source>
        <dbReference type="Proteomes" id="UP000236736"/>
    </source>
</evidence>
<dbReference type="Proteomes" id="UP000236736">
    <property type="component" value="Unassembled WGS sequence"/>
</dbReference>
<evidence type="ECO:0000259" key="1">
    <source>
        <dbReference type="SMART" id="SM00471"/>
    </source>
</evidence>
<dbReference type="RefSeq" id="WP_103925550.1">
    <property type="nucleotide sequence ID" value="NZ_FNVR01000018.1"/>
</dbReference>
<organism evidence="2 3">
    <name type="scientific">Algoriphagus boritolerans DSM 17298 = JCM 18970</name>
    <dbReference type="NCBI Taxonomy" id="1120964"/>
    <lineage>
        <taxon>Bacteria</taxon>
        <taxon>Pseudomonadati</taxon>
        <taxon>Bacteroidota</taxon>
        <taxon>Cytophagia</taxon>
        <taxon>Cytophagales</taxon>
        <taxon>Cyclobacteriaceae</taxon>
        <taxon>Algoriphagus</taxon>
    </lineage>
</organism>
<reference evidence="3" key="1">
    <citation type="submission" date="2016-10" db="EMBL/GenBank/DDBJ databases">
        <authorList>
            <person name="Varghese N."/>
            <person name="Submissions S."/>
        </authorList>
    </citation>
    <scope>NUCLEOTIDE SEQUENCE [LARGE SCALE GENOMIC DNA]</scope>
    <source>
        <strain evidence="3">DSM 17298</strain>
    </source>
</reference>
<dbReference type="EMBL" id="FNVR01000018">
    <property type="protein sequence ID" value="SEG21281.1"/>
    <property type="molecule type" value="Genomic_DNA"/>
</dbReference>
<dbReference type="GO" id="GO:0016787">
    <property type="term" value="F:hydrolase activity"/>
    <property type="evidence" value="ECO:0007669"/>
    <property type="project" value="UniProtKB-KW"/>
</dbReference>
<evidence type="ECO:0000313" key="2">
    <source>
        <dbReference type="EMBL" id="SEG21281.1"/>
    </source>
</evidence>
<dbReference type="Pfam" id="PF01966">
    <property type="entry name" value="HD"/>
    <property type="match status" value="1"/>
</dbReference>
<accession>A0A1H5YB82</accession>
<keyword evidence="3" id="KW-1185">Reference proteome</keyword>
<dbReference type="CDD" id="cd00077">
    <property type="entry name" value="HDc"/>
    <property type="match status" value="1"/>
</dbReference>
<sequence length="193" mass="22592">MVFEEIQHTVYQEILAKLPSHLTYHNLDHTDYVIEKAIFLAKELKVSAQDLHLLKLAALFHDTGFIDNPKDHEQKGCKIAKGYLEEGYTHEELQKIYGMIMATKIPQSPTTLLENILADADLEYLGTDLFEKIGKTLYEELKHFNPDFTEQAWDELQLVFMQKHHFHTEYCQKHREPKKQENLLTVKKRLGVV</sequence>
<dbReference type="InterPro" id="IPR003607">
    <property type="entry name" value="HD/PDEase_dom"/>
</dbReference>
<proteinExistence type="predicted"/>
<feature type="domain" description="HD/PDEase" evidence="1">
    <location>
        <begin position="22"/>
        <end position="134"/>
    </location>
</feature>
<dbReference type="InterPro" id="IPR006674">
    <property type="entry name" value="HD_domain"/>
</dbReference>
<keyword evidence="2" id="KW-0378">Hydrolase</keyword>
<dbReference type="Gene3D" id="1.10.3210.10">
    <property type="entry name" value="Hypothetical protein af1432"/>
    <property type="match status" value="1"/>
</dbReference>
<dbReference type="OrthoDB" id="5728337at2"/>
<dbReference type="AlphaFoldDB" id="A0A1H5YB82"/>
<dbReference type="SUPFAM" id="SSF109604">
    <property type="entry name" value="HD-domain/PDEase-like"/>
    <property type="match status" value="1"/>
</dbReference>
<dbReference type="STRING" id="1120964.GCA_001313265_04438"/>
<name>A0A1H5YB82_9BACT</name>
<dbReference type="SMART" id="SM00471">
    <property type="entry name" value="HDc"/>
    <property type="match status" value="1"/>
</dbReference>
<protein>
    <submittedName>
        <fullName evidence="2">Predicted metal-dependent phosphohydrolase, HD superfamily</fullName>
    </submittedName>
</protein>
<gene>
    <name evidence="2" type="ORF">SAMN03080598_02911</name>
</gene>